<reference evidence="1 2" key="1">
    <citation type="journal article" date="2013" name="PLoS Genet.">
        <title>Comparative genome structure, secondary metabolite, and effector coding capacity across Cochliobolus pathogens.</title>
        <authorList>
            <person name="Condon B.J."/>
            <person name="Leng Y."/>
            <person name="Wu D."/>
            <person name="Bushley K.E."/>
            <person name="Ohm R.A."/>
            <person name="Otillar R."/>
            <person name="Martin J."/>
            <person name="Schackwitz W."/>
            <person name="Grimwood J."/>
            <person name="MohdZainudin N."/>
            <person name="Xue C."/>
            <person name="Wang R."/>
            <person name="Manning V.A."/>
            <person name="Dhillon B."/>
            <person name="Tu Z.J."/>
            <person name="Steffenson B.J."/>
            <person name="Salamov A."/>
            <person name="Sun H."/>
            <person name="Lowry S."/>
            <person name="LaButti K."/>
            <person name="Han J."/>
            <person name="Copeland A."/>
            <person name="Lindquist E."/>
            <person name="Barry K."/>
            <person name="Schmutz J."/>
            <person name="Baker S.E."/>
            <person name="Ciuffetti L.M."/>
            <person name="Grigoriev I.V."/>
            <person name="Zhong S."/>
            <person name="Turgeon B.G."/>
        </authorList>
    </citation>
    <scope>NUCLEOTIDE SEQUENCE [LARGE SCALE GENOMIC DNA]</scope>
    <source>
        <strain evidence="1 2">26-R-13</strain>
    </source>
</reference>
<dbReference type="Proteomes" id="UP000053841">
    <property type="component" value="Unassembled WGS sequence"/>
</dbReference>
<organism evidence="1 2">
    <name type="scientific">Cochliobolus carbonum (strain 26-R-13)</name>
    <name type="common">Maize leaf spot fungus</name>
    <name type="synonym">Bipolaris zeicola</name>
    <dbReference type="NCBI Taxonomy" id="930089"/>
    <lineage>
        <taxon>Eukaryota</taxon>
        <taxon>Fungi</taxon>
        <taxon>Dikarya</taxon>
        <taxon>Ascomycota</taxon>
        <taxon>Pezizomycotina</taxon>
        <taxon>Dothideomycetes</taxon>
        <taxon>Pleosporomycetidae</taxon>
        <taxon>Pleosporales</taxon>
        <taxon>Pleosporineae</taxon>
        <taxon>Pleosporaceae</taxon>
        <taxon>Bipolaris</taxon>
    </lineage>
</organism>
<evidence type="ECO:0000313" key="1">
    <source>
        <dbReference type="EMBL" id="EUC28534.1"/>
    </source>
</evidence>
<protein>
    <submittedName>
        <fullName evidence="1">Uncharacterized protein</fullName>
    </submittedName>
</protein>
<accession>W6Y0M1</accession>
<sequence length="57" mass="6441">MYMYVCYGAGYPYSIATSMYTLLEVYRAVAAAQRLTHNAAVVIFTASCPKETKKQMY</sequence>
<dbReference type="OrthoDB" id="3686827at2759"/>
<gene>
    <name evidence="1" type="ORF">COCCADRAFT_108900</name>
</gene>
<keyword evidence="2" id="KW-1185">Reference proteome</keyword>
<evidence type="ECO:0000313" key="2">
    <source>
        <dbReference type="Proteomes" id="UP000053841"/>
    </source>
</evidence>
<name>W6Y0M1_COCC2</name>
<dbReference type="EMBL" id="KI964806">
    <property type="protein sequence ID" value="EUC28534.1"/>
    <property type="molecule type" value="Genomic_DNA"/>
</dbReference>
<dbReference type="GeneID" id="19143810"/>
<dbReference type="RefSeq" id="XP_007717165.1">
    <property type="nucleotide sequence ID" value="XM_007718975.1"/>
</dbReference>
<proteinExistence type="predicted"/>
<dbReference type="AlphaFoldDB" id="W6Y0M1"/>
<dbReference type="HOGENOM" id="CLU_3055846_0_0_1"/>
<dbReference type="KEGG" id="bze:COCCADRAFT_108900"/>